<evidence type="ECO:0000313" key="2">
    <source>
        <dbReference type="Proteomes" id="UP001396334"/>
    </source>
</evidence>
<name>A0ABR2S987_9ROSI</name>
<keyword evidence="2" id="KW-1185">Reference proteome</keyword>
<reference evidence="1 2" key="1">
    <citation type="journal article" date="2024" name="G3 (Bethesda)">
        <title>Genome assembly of Hibiscus sabdariffa L. provides insights into metabolisms of medicinal natural products.</title>
        <authorList>
            <person name="Kim T."/>
        </authorList>
    </citation>
    <scope>NUCLEOTIDE SEQUENCE [LARGE SCALE GENOMIC DNA]</scope>
    <source>
        <strain evidence="1">TK-2024</strain>
        <tissue evidence="1">Old leaves</tissue>
    </source>
</reference>
<gene>
    <name evidence="1" type="ORF">V6N11_011659</name>
</gene>
<dbReference type="Proteomes" id="UP001396334">
    <property type="component" value="Unassembled WGS sequence"/>
</dbReference>
<organism evidence="1 2">
    <name type="scientific">Hibiscus sabdariffa</name>
    <name type="common">roselle</name>
    <dbReference type="NCBI Taxonomy" id="183260"/>
    <lineage>
        <taxon>Eukaryota</taxon>
        <taxon>Viridiplantae</taxon>
        <taxon>Streptophyta</taxon>
        <taxon>Embryophyta</taxon>
        <taxon>Tracheophyta</taxon>
        <taxon>Spermatophyta</taxon>
        <taxon>Magnoliopsida</taxon>
        <taxon>eudicotyledons</taxon>
        <taxon>Gunneridae</taxon>
        <taxon>Pentapetalae</taxon>
        <taxon>rosids</taxon>
        <taxon>malvids</taxon>
        <taxon>Malvales</taxon>
        <taxon>Malvaceae</taxon>
        <taxon>Malvoideae</taxon>
        <taxon>Hibiscus</taxon>
    </lineage>
</organism>
<dbReference type="EMBL" id="JBBPBN010000016">
    <property type="protein sequence ID" value="KAK9021680.1"/>
    <property type="molecule type" value="Genomic_DNA"/>
</dbReference>
<evidence type="ECO:0000313" key="1">
    <source>
        <dbReference type="EMBL" id="KAK9021680.1"/>
    </source>
</evidence>
<sequence>MRLVWSKLLPSRVLVDFLSLRLQDWILANINQHGTCNRGEEEWPVRFAMFCWLAWKKRCSLLFDGLYVERGDFVEHGLALATNSMEGFRSESLQRNRECDHVIAWRCPKSGWVKLNADGSVDPQCGAAAADSLAHLAREKSIGSITFAGCPAEAAMALSKDNLSL</sequence>
<protein>
    <recommendedName>
        <fullName evidence="3">RNase H type-1 domain-containing protein</fullName>
    </recommendedName>
</protein>
<accession>A0ABR2S987</accession>
<comment type="caution">
    <text evidence="1">The sequence shown here is derived from an EMBL/GenBank/DDBJ whole genome shotgun (WGS) entry which is preliminary data.</text>
</comment>
<evidence type="ECO:0008006" key="3">
    <source>
        <dbReference type="Google" id="ProtNLM"/>
    </source>
</evidence>
<proteinExistence type="predicted"/>